<gene>
    <name evidence="7" type="ORF">ABW99_05025</name>
</gene>
<evidence type="ECO:0000256" key="3">
    <source>
        <dbReference type="ARBA" id="ARBA00022989"/>
    </source>
</evidence>
<dbReference type="EMBL" id="CP011568">
    <property type="protein sequence ID" value="AKJ67682.1"/>
    <property type="molecule type" value="Genomic_DNA"/>
</dbReference>
<dbReference type="PANTHER" id="PTHR30386:SF26">
    <property type="entry name" value="TRANSPORT PROTEIN COMB"/>
    <property type="match status" value="1"/>
</dbReference>
<dbReference type="RefSeq" id="WP_047213368.1">
    <property type="nucleotide sequence ID" value="NZ_CP011568.3"/>
</dbReference>
<keyword evidence="3 6" id="KW-1133">Transmembrane helix</keyword>
<proteinExistence type="predicted"/>
<dbReference type="AlphaFoldDB" id="A0A0G3EQS2"/>
<accession>A0A0G3EQS2</accession>
<dbReference type="KEGG" id="ptx:ABW99_05025"/>
<dbReference type="PATRIC" id="fig|445709.3.peg.1079"/>
<dbReference type="PANTHER" id="PTHR30386">
    <property type="entry name" value="MEMBRANE FUSION SUBUNIT OF EMRAB-TOLC MULTIDRUG EFFLUX PUMP"/>
    <property type="match status" value="1"/>
</dbReference>
<evidence type="ECO:0000256" key="1">
    <source>
        <dbReference type="ARBA" id="ARBA00004167"/>
    </source>
</evidence>
<dbReference type="InterPro" id="IPR050739">
    <property type="entry name" value="MFP"/>
</dbReference>
<evidence type="ECO:0000256" key="4">
    <source>
        <dbReference type="ARBA" id="ARBA00023136"/>
    </source>
</evidence>
<evidence type="ECO:0000313" key="7">
    <source>
        <dbReference type="EMBL" id="AKJ67682.1"/>
    </source>
</evidence>
<keyword evidence="2 6" id="KW-0812">Transmembrane</keyword>
<organism evidence="7 8">
    <name type="scientific">Pandoraea thiooxydans</name>
    <dbReference type="NCBI Taxonomy" id="445709"/>
    <lineage>
        <taxon>Bacteria</taxon>
        <taxon>Pseudomonadati</taxon>
        <taxon>Pseudomonadota</taxon>
        <taxon>Betaproteobacteria</taxon>
        <taxon>Burkholderiales</taxon>
        <taxon>Burkholderiaceae</taxon>
        <taxon>Pandoraea</taxon>
    </lineage>
</organism>
<dbReference type="STRING" id="445709.ABW99_05025"/>
<evidence type="ECO:0000256" key="5">
    <source>
        <dbReference type="SAM" id="Coils"/>
    </source>
</evidence>
<dbReference type="Proteomes" id="UP000036700">
    <property type="component" value="Chromosome"/>
</dbReference>
<dbReference type="OrthoDB" id="5940762at2"/>
<dbReference type="GO" id="GO:0016020">
    <property type="term" value="C:membrane"/>
    <property type="evidence" value="ECO:0007669"/>
    <property type="project" value="UniProtKB-SubCell"/>
</dbReference>
<evidence type="ECO:0000256" key="6">
    <source>
        <dbReference type="SAM" id="Phobius"/>
    </source>
</evidence>
<evidence type="ECO:0000256" key="2">
    <source>
        <dbReference type="ARBA" id="ARBA00022692"/>
    </source>
</evidence>
<feature type="coiled-coil region" evidence="5">
    <location>
        <begin position="210"/>
        <end position="274"/>
    </location>
</feature>
<protein>
    <submittedName>
        <fullName evidence="7">Multidrug transporter</fullName>
    </submittedName>
</protein>
<sequence>MPNELEKVSRLQAQDILLARQASPLEVPTVNRWRVIPRVAGYGVALLIVWMLLSMMLPTLFSHSSERAVIDAPVSLVTTPADGIVTAQQVKVGSQFHAGDTLMTVQNPNVDRSLLVDLTGKQLDNQQHYDAAKAKLAADQTLLATTNDEITKYQAALQRTHSTNEQVLASRVAMAKAQVDHQETIVNRNQALQWAGAVSQAYTDSSRSQLAVLQSNEQQAQAELQNARSESAAVRHKVFNGASDGSVATLMQRRDSLKAEIAQLDAQLSQYQSAGDQINALIAKEQDRLDRLTNMPIKAFDSGVVEQVLAPPGTRVAAGATLIRATNCDDSRVVAVFPRSFSDALLPGSPLTVHVDGVAGPLKATVAQILPSAPAGEQARYLVPFPPVEKNEIYLIAKLDKPLRLGNGGSPQSTCAMGRWAEVNAGKSWWNHLSTLL</sequence>
<feature type="transmembrane region" description="Helical" evidence="6">
    <location>
        <begin position="39"/>
        <end position="61"/>
    </location>
</feature>
<evidence type="ECO:0000313" key="8">
    <source>
        <dbReference type="Proteomes" id="UP000036700"/>
    </source>
</evidence>
<keyword evidence="4 6" id="KW-0472">Membrane</keyword>
<keyword evidence="8" id="KW-1185">Reference proteome</keyword>
<name>A0A0G3EQS2_9BURK</name>
<reference evidence="8" key="1">
    <citation type="submission" date="2015-06" db="EMBL/GenBank/DDBJ databases">
        <authorList>
            <person name="Lim Y.L."/>
            <person name="Ee R."/>
            <person name="Yong D."/>
            <person name="How K.Y."/>
            <person name="Yin W.F."/>
            <person name="Chan K.G."/>
        </authorList>
    </citation>
    <scope>NUCLEOTIDE SEQUENCE [LARGE SCALE GENOMIC DNA]</scope>
    <source>
        <strain evidence="8">DSM 25325</strain>
    </source>
</reference>
<keyword evidence="5" id="KW-0175">Coiled coil</keyword>
<comment type="subcellular location">
    <subcellularLocation>
        <location evidence="1">Membrane</location>
        <topology evidence="1">Single-pass membrane protein</topology>
    </subcellularLocation>
</comment>